<sequence>METSFDPVVAMMLNALSYELEKVAHELEDSKTRVVERVLEIMFPEVTSAAKPARAILHALPIENNIKVSLQNQMLTNRRIHNIYNPLAPITKEIALAPTLEVKLSACEVKYIAYERSLYQISNLFYKDEVRNYNHTLPSGEIVLGIELSNTDVLELEDLMFYIDIKNTHQKEMFHYYLKQMKCFHDDKEIKVEEGYNVSLNNIDIESIINRNYANLSEIMQEVNEYYFDNFYTLKGILKYKNINEYTTEYKHFDYAANKDGNSIIWLKMIFLESLTPQIIDNVSFTANCFPAINKKKHVFIKTLDTFLSYVALDTKNDIFLDIDSVVDGLHKHYEIKEFKDGILEEGNAVLRTGGVSRFDSRSASELLQNLLDLLKDESSSFAGLGKDFMNSSLVQINQLLASVSQQAKESSFSKNNDPYLMIKPTAEDSAGKSFTITYWSTCAEEGNDIKAGTVLESKDDLFFIGKTVTLMTNTVGGLNKQNNKDRILAYRNALLTRGRIVTFADIKAFGFNHFKNSIEDIKIEKGTRKEISMKAGFSRTVDIYIRTNTEEKQHLSNSEWDYLCDSFMRNLKNRSSNVFPYRLFIDN</sequence>
<accession>A0A521BAN1</accession>
<name>A0A521BAN1_9FLAO</name>
<evidence type="ECO:0000313" key="2">
    <source>
        <dbReference type="Proteomes" id="UP000317289"/>
    </source>
</evidence>
<dbReference type="Proteomes" id="UP000317289">
    <property type="component" value="Unassembled WGS sequence"/>
</dbReference>
<dbReference type="InterPro" id="IPR010272">
    <property type="entry name" value="T6SS_TssF"/>
</dbReference>
<dbReference type="RefSeq" id="WP_167498049.1">
    <property type="nucleotide sequence ID" value="NZ_FXTA01000001.1"/>
</dbReference>
<reference evidence="1 2" key="1">
    <citation type="submission" date="2017-05" db="EMBL/GenBank/DDBJ databases">
        <authorList>
            <person name="Varghese N."/>
            <person name="Submissions S."/>
        </authorList>
    </citation>
    <scope>NUCLEOTIDE SEQUENCE [LARGE SCALE GENOMIC DNA]</scope>
    <source>
        <strain evidence="1 2">DSM 19382</strain>
    </source>
</reference>
<gene>
    <name evidence="1" type="ORF">SAMN06265349_101871</name>
</gene>
<organism evidence="1 2">
    <name type="scientific">Flavobacterium resistens</name>
    <dbReference type="NCBI Taxonomy" id="443612"/>
    <lineage>
        <taxon>Bacteria</taxon>
        <taxon>Pseudomonadati</taxon>
        <taxon>Bacteroidota</taxon>
        <taxon>Flavobacteriia</taxon>
        <taxon>Flavobacteriales</taxon>
        <taxon>Flavobacteriaceae</taxon>
        <taxon>Flavobacterium</taxon>
    </lineage>
</organism>
<dbReference type="EMBL" id="FXTA01000001">
    <property type="protein sequence ID" value="SMO44133.1"/>
    <property type="molecule type" value="Genomic_DNA"/>
</dbReference>
<dbReference type="Pfam" id="PF05947">
    <property type="entry name" value="T6SS_TssF"/>
    <property type="match status" value="1"/>
</dbReference>
<proteinExistence type="predicted"/>
<protein>
    <submittedName>
        <fullName evidence="1">Uncharacterized protein</fullName>
    </submittedName>
</protein>
<dbReference type="AlphaFoldDB" id="A0A521BAN1"/>
<evidence type="ECO:0000313" key="1">
    <source>
        <dbReference type="EMBL" id="SMO44133.1"/>
    </source>
</evidence>